<accession>A0A919CHE2</accession>
<dbReference type="EMBL" id="BMYM01000001">
    <property type="protein sequence ID" value="GHD25467.1"/>
    <property type="molecule type" value="Genomic_DNA"/>
</dbReference>
<reference evidence="1" key="2">
    <citation type="submission" date="2020-09" db="EMBL/GenBank/DDBJ databases">
        <authorList>
            <person name="Sun Q."/>
            <person name="Kim S."/>
        </authorList>
    </citation>
    <scope>NUCLEOTIDE SEQUENCE</scope>
    <source>
        <strain evidence="1">KCTC 23430</strain>
    </source>
</reference>
<reference evidence="1" key="1">
    <citation type="journal article" date="2014" name="Int. J. Syst. Evol. Microbiol.">
        <title>Complete genome sequence of Corynebacterium casei LMG S-19264T (=DSM 44701T), isolated from a smear-ripened cheese.</title>
        <authorList>
            <consortium name="US DOE Joint Genome Institute (JGI-PGF)"/>
            <person name="Walter F."/>
            <person name="Albersmeier A."/>
            <person name="Kalinowski J."/>
            <person name="Ruckert C."/>
        </authorList>
    </citation>
    <scope>NUCLEOTIDE SEQUENCE</scope>
    <source>
        <strain evidence="1">KCTC 23430</strain>
    </source>
</reference>
<organism evidence="1 2">
    <name type="scientific">Parahalioglobus pacificus</name>
    <dbReference type="NCBI Taxonomy" id="930806"/>
    <lineage>
        <taxon>Bacteria</taxon>
        <taxon>Pseudomonadati</taxon>
        <taxon>Pseudomonadota</taxon>
        <taxon>Gammaproteobacteria</taxon>
        <taxon>Cellvibrionales</taxon>
        <taxon>Halieaceae</taxon>
        <taxon>Parahalioglobus</taxon>
    </lineage>
</organism>
<dbReference type="AlphaFoldDB" id="A0A919CHE2"/>
<name>A0A919CHE2_9GAMM</name>
<evidence type="ECO:0000313" key="1">
    <source>
        <dbReference type="EMBL" id="GHD25467.1"/>
    </source>
</evidence>
<dbReference type="Proteomes" id="UP000644693">
    <property type="component" value="Unassembled WGS sequence"/>
</dbReference>
<comment type="caution">
    <text evidence="1">The sequence shown here is derived from an EMBL/GenBank/DDBJ whole genome shotgun (WGS) entry which is preliminary data.</text>
</comment>
<keyword evidence="2" id="KW-1185">Reference proteome</keyword>
<proteinExistence type="predicted"/>
<evidence type="ECO:0000313" key="2">
    <source>
        <dbReference type="Proteomes" id="UP000644693"/>
    </source>
</evidence>
<sequence>MAFLVFSPDYELEHPVVVPREQIPRVCEYEERRERYVPTFQKVVERGSVTAYLERARAIWM</sequence>
<gene>
    <name evidence="1" type="ORF">GCM10007053_01280</name>
</gene>
<protein>
    <submittedName>
        <fullName evidence="1">Uncharacterized protein</fullName>
    </submittedName>
</protein>